<accession>A0A0D0Q9V0</accession>
<keyword evidence="6" id="KW-1185">Reference proteome</keyword>
<feature type="domain" description="TPM" evidence="4">
    <location>
        <begin position="30"/>
        <end position="154"/>
    </location>
</feature>
<proteinExistence type="predicted"/>
<dbReference type="PANTHER" id="PTHR30373:SF2">
    <property type="entry name" value="UPF0603 PROTEIN YGCG"/>
    <property type="match status" value="1"/>
</dbReference>
<comment type="caution">
    <text evidence="5">The sequence shown here is derived from an EMBL/GenBank/DDBJ whole genome shotgun (WGS) entry which is preliminary data.</text>
</comment>
<feature type="compositionally biased region" description="Polar residues" evidence="1">
    <location>
        <begin position="306"/>
        <end position="323"/>
    </location>
</feature>
<feature type="region of interest" description="Disordered" evidence="1">
    <location>
        <begin position="258"/>
        <end position="403"/>
    </location>
</feature>
<keyword evidence="2" id="KW-1133">Transmembrane helix</keyword>
<dbReference type="eggNOG" id="COG1512">
    <property type="taxonomic scope" value="Bacteria"/>
</dbReference>
<keyword evidence="3" id="KW-0732">Signal</keyword>
<keyword evidence="2" id="KW-0472">Membrane</keyword>
<feature type="compositionally biased region" description="Basic and acidic residues" evidence="1">
    <location>
        <begin position="258"/>
        <end position="273"/>
    </location>
</feature>
<feature type="compositionally biased region" description="Low complexity" evidence="1">
    <location>
        <begin position="366"/>
        <end position="386"/>
    </location>
</feature>
<feature type="transmembrane region" description="Helical" evidence="2">
    <location>
        <begin position="188"/>
        <end position="207"/>
    </location>
</feature>
<dbReference type="AlphaFoldDB" id="A0A0D0Q9V0"/>
<feature type="compositionally biased region" description="Low complexity" evidence="1">
    <location>
        <begin position="274"/>
        <end position="283"/>
    </location>
</feature>
<feature type="chain" id="PRO_5002219044" evidence="3">
    <location>
        <begin position="20"/>
        <end position="403"/>
    </location>
</feature>
<feature type="signal peptide" evidence="3">
    <location>
        <begin position="1"/>
        <end position="19"/>
    </location>
</feature>
<evidence type="ECO:0000256" key="3">
    <source>
        <dbReference type="SAM" id="SignalP"/>
    </source>
</evidence>
<gene>
    <name evidence="5" type="ORF">Wenmar_03522</name>
</gene>
<evidence type="ECO:0000313" key="6">
    <source>
        <dbReference type="Proteomes" id="UP000035100"/>
    </source>
</evidence>
<reference evidence="5 6" key="1">
    <citation type="submission" date="2013-01" db="EMBL/GenBank/DDBJ databases">
        <authorList>
            <person name="Fiebig A."/>
            <person name="Goeker M."/>
            <person name="Klenk H.-P.P."/>
        </authorList>
    </citation>
    <scope>NUCLEOTIDE SEQUENCE [LARGE SCALE GENOMIC DNA]</scope>
    <source>
        <strain evidence="5 6">DSM 24838</strain>
    </source>
</reference>
<dbReference type="PANTHER" id="PTHR30373">
    <property type="entry name" value="UPF0603 PROTEIN YGCG"/>
    <property type="match status" value="1"/>
</dbReference>
<dbReference type="EMBL" id="AONG01000019">
    <property type="protein sequence ID" value="KIQ67793.1"/>
    <property type="molecule type" value="Genomic_DNA"/>
</dbReference>
<dbReference type="Proteomes" id="UP000035100">
    <property type="component" value="Unassembled WGS sequence"/>
</dbReference>
<evidence type="ECO:0000313" key="5">
    <source>
        <dbReference type="EMBL" id="KIQ67793.1"/>
    </source>
</evidence>
<name>A0A0D0Q9V0_9RHOB</name>
<dbReference type="RefSeq" id="WP_026198314.1">
    <property type="nucleotide sequence ID" value="NZ_KB902281.1"/>
</dbReference>
<dbReference type="Pfam" id="PF04536">
    <property type="entry name" value="TPM_phosphatase"/>
    <property type="match status" value="1"/>
</dbReference>
<dbReference type="InterPro" id="IPR007621">
    <property type="entry name" value="TPM_dom"/>
</dbReference>
<keyword evidence="2" id="KW-0812">Transmembrane</keyword>
<evidence type="ECO:0000259" key="4">
    <source>
        <dbReference type="Pfam" id="PF04536"/>
    </source>
</evidence>
<dbReference type="Gene3D" id="3.10.310.50">
    <property type="match status" value="1"/>
</dbReference>
<evidence type="ECO:0000256" key="2">
    <source>
        <dbReference type="SAM" id="Phobius"/>
    </source>
</evidence>
<protein>
    <submittedName>
        <fullName evidence="5">Beta-propeller domain of methanol dehydrogenase type</fullName>
    </submittedName>
</protein>
<dbReference type="STRING" id="1123501.Wenmar_03522"/>
<dbReference type="OrthoDB" id="9810918at2"/>
<sequence length="403" mass="41004">MRFLILTVAAIFAALPALAQVYPTRGETPITDDADLLTPVQEAELAERLIAVRQEENAEVVVVTLLNSGLYTMGEEVSDYAQMLAGEWALGDQTEGRWAMLLVISEDRDLAIRLGPAFADLSEEAQGIIDDEVVPAFQDGEFAQGITAGADAIVSRIVAPTVAAEETPVAAAEPVGAAGGDAEGGGNALLWFGGIIVAAAAGIWALMRRSAAKLAAMPCAACGKTGLTRERVTLQEATVDHAGRGEVRTTCPHCGHVEREGYTIPREEPDPARSRATSASGGARPTGSPAMTAAAVPASGVVPTEAKTSASGPQAREATTSASGAVPREATKSASGTQPREATKSAGGAEPQDATKSAARTEPEPGSKAPGKAGAKPAGGARPASRSTDAPDDDKSGGASGSW</sequence>
<evidence type="ECO:0000256" key="1">
    <source>
        <dbReference type="SAM" id="MobiDB-lite"/>
    </source>
</evidence>
<organism evidence="5 6">
    <name type="scientific">Wenxinia marina DSM 24838</name>
    <dbReference type="NCBI Taxonomy" id="1123501"/>
    <lineage>
        <taxon>Bacteria</taxon>
        <taxon>Pseudomonadati</taxon>
        <taxon>Pseudomonadota</taxon>
        <taxon>Alphaproteobacteria</taxon>
        <taxon>Rhodobacterales</taxon>
        <taxon>Roseobacteraceae</taxon>
        <taxon>Wenxinia</taxon>
    </lineage>
</organism>